<dbReference type="FunFam" id="2.60.120.650:FF:000144">
    <property type="entry name" value="Uncharacterized protein"/>
    <property type="match status" value="1"/>
</dbReference>
<dbReference type="Gene3D" id="4.10.60.10">
    <property type="entry name" value="Zinc finger, CCHC-type"/>
    <property type="match status" value="1"/>
</dbReference>
<feature type="domain" description="CCHC-type" evidence="3">
    <location>
        <begin position="41"/>
        <end position="56"/>
    </location>
</feature>
<evidence type="ECO:0000256" key="2">
    <source>
        <dbReference type="SAM" id="MobiDB-lite"/>
    </source>
</evidence>
<reference evidence="5 6" key="1">
    <citation type="journal article" date="2011" name="Science">
        <title>The ecoresponsive genome of Daphnia pulex.</title>
        <authorList>
            <person name="Colbourne J.K."/>
            <person name="Pfrender M.E."/>
            <person name="Gilbert D."/>
            <person name="Thomas W.K."/>
            <person name="Tucker A."/>
            <person name="Oakley T.H."/>
            <person name="Tokishita S."/>
            <person name="Aerts A."/>
            <person name="Arnold G.J."/>
            <person name="Basu M.K."/>
            <person name="Bauer D.J."/>
            <person name="Caceres C.E."/>
            <person name="Carmel L."/>
            <person name="Casola C."/>
            <person name="Choi J.H."/>
            <person name="Detter J.C."/>
            <person name="Dong Q."/>
            <person name="Dusheyko S."/>
            <person name="Eads B.D."/>
            <person name="Frohlich T."/>
            <person name="Geiler-Samerotte K.A."/>
            <person name="Gerlach D."/>
            <person name="Hatcher P."/>
            <person name="Jogdeo S."/>
            <person name="Krijgsveld J."/>
            <person name="Kriventseva E.V."/>
            <person name="Kultz D."/>
            <person name="Laforsch C."/>
            <person name="Lindquist E."/>
            <person name="Lopez J."/>
            <person name="Manak J.R."/>
            <person name="Muller J."/>
            <person name="Pangilinan J."/>
            <person name="Patwardhan R.P."/>
            <person name="Pitluck S."/>
            <person name="Pritham E.J."/>
            <person name="Rechtsteiner A."/>
            <person name="Rho M."/>
            <person name="Rogozin I.B."/>
            <person name="Sakarya O."/>
            <person name="Salamov A."/>
            <person name="Schaack S."/>
            <person name="Shapiro H."/>
            <person name="Shiga Y."/>
            <person name="Skalitzky C."/>
            <person name="Smith Z."/>
            <person name="Souvorov A."/>
            <person name="Sung W."/>
            <person name="Tang Z."/>
            <person name="Tsuchiya D."/>
            <person name="Tu H."/>
            <person name="Vos H."/>
            <person name="Wang M."/>
            <person name="Wolf Y.I."/>
            <person name="Yamagata H."/>
            <person name="Yamada T."/>
            <person name="Ye Y."/>
            <person name="Shaw J.R."/>
            <person name="Andrews J."/>
            <person name="Crease T.J."/>
            <person name="Tang H."/>
            <person name="Lucas S.M."/>
            <person name="Robertson H.M."/>
            <person name="Bork P."/>
            <person name="Koonin E.V."/>
            <person name="Zdobnov E.M."/>
            <person name="Grigoriev I.V."/>
            <person name="Lynch M."/>
            <person name="Boore J.L."/>
        </authorList>
    </citation>
    <scope>NUCLEOTIDE SEQUENCE [LARGE SCALE GENOMIC DNA]</scope>
</reference>
<dbReference type="SMART" id="SM00343">
    <property type="entry name" value="ZnF_C2HC"/>
    <property type="match status" value="2"/>
</dbReference>
<dbReference type="InterPro" id="IPR036875">
    <property type="entry name" value="Znf_CCHC_sf"/>
</dbReference>
<dbReference type="KEGG" id="dpx:DAPPUDRAFT_325610"/>
<dbReference type="AlphaFoldDB" id="E9H594"/>
<dbReference type="SMART" id="SM00558">
    <property type="entry name" value="JmjC"/>
    <property type="match status" value="1"/>
</dbReference>
<dbReference type="GO" id="GO:0006338">
    <property type="term" value="P:chromatin remodeling"/>
    <property type="evidence" value="ECO:0000318"/>
    <property type="project" value="GO_Central"/>
</dbReference>
<evidence type="ECO:0000256" key="1">
    <source>
        <dbReference type="PROSITE-ProRule" id="PRU00047"/>
    </source>
</evidence>
<dbReference type="Gene3D" id="2.60.120.650">
    <property type="entry name" value="Cupin"/>
    <property type="match status" value="1"/>
</dbReference>
<organism evidence="5 6">
    <name type="scientific">Daphnia pulex</name>
    <name type="common">Water flea</name>
    <dbReference type="NCBI Taxonomy" id="6669"/>
    <lineage>
        <taxon>Eukaryota</taxon>
        <taxon>Metazoa</taxon>
        <taxon>Ecdysozoa</taxon>
        <taxon>Arthropoda</taxon>
        <taxon>Crustacea</taxon>
        <taxon>Branchiopoda</taxon>
        <taxon>Diplostraca</taxon>
        <taxon>Cladocera</taxon>
        <taxon>Anomopoda</taxon>
        <taxon>Daphniidae</taxon>
        <taxon>Daphnia</taxon>
    </lineage>
</organism>
<dbReference type="eggNOG" id="KOG0958">
    <property type="taxonomic scope" value="Eukaryota"/>
</dbReference>
<proteinExistence type="predicted"/>
<dbReference type="PhylomeDB" id="E9H594"/>
<evidence type="ECO:0000259" key="4">
    <source>
        <dbReference type="PROSITE" id="PS51184"/>
    </source>
</evidence>
<name>E9H594_DAPPU</name>
<dbReference type="InterPro" id="IPR001878">
    <property type="entry name" value="Znf_CCHC"/>
</dbReference>
<dbReference type="InParanoid" id="E9H594"/>
<dbReference type="GO" id="GO:0008270">
    <property type="term" value="F:zinc ion binding"/>
    <property type="evidence" value="ECO:0007669"/>
    <property type="project" value="UniProtKB-KW"/>
</dbReference>
<dbReference type="Pfam" id="PF02373">
    <property type="entry name" value="JmjC"/>
    <property type="match status" value="1"/>
</dbReference>
<dbReference type="OMA" id="RCHICNG"/>
<dbReference type="Proteomes" id="UP000000305">
    <property type="component" value="Unassembled WGS sequence"/>
</dbReference>
<dbReference type="PANTHER" id="PTHR10694">
    <property type="entry name" value="LYSINE-SPECIFIC DEMETHYLASE"/>
    <property type="match status" value="1"/>
</dbReference>
<feature type="region of interest" description="Disordered" evidence="2">
    <location>
        <begin position="443"/>
        <end position="471"/>
    </location>
</feature>
<keyword evidence="1" id="KW-0863">Zinc-finger</keyword>
<sequence>MSQITWPLDGENPIPVGRPPRSKIIVDGKEKEFPNYLGMVCYNCSKVGHHSRDCPQPKHRVVKMRCHICNGQGHKNANCPYFIKWMFDKTYHKTALGQLYCLKFDHKMVVEWRARNDNFSDFLGFVKKSYSHISKYCGGVLISPDWIFPDRYVPKWKNEKIAVKTQSFKKIRPGVYLAENWKETSSKMSIFEKHSAQAKLEKSGHHDLNHDKDVWNTYLGMFEKMWENKDWPKYVIDHDSGTMFPPGSNNDWHLSSLKWTFFSILHNVDIVIPGVNATQLLLGQVASFTCFHVEDRNFPSANFNHSGDIKDWIIIPAEYAHLFEKLCEKLFPESYKLCKAAHMHKNFLIFPHILQTSNPPIPFHWIRQLPGKYVVTYPGAYHMVINAGKNIAEAINFADPEWTEKFSQKEIICNCELRKDIDELGSHFNFPKPTEEKAMEGSISEGSSQRELVPVPSDALSGPSGYRRGQSAPSFMPTALAAHSSSGKQIPSRLIGLSQPQLRPSVPAAAVTRTARMNPCRAIRGKK</sequence>
<dbReference type="SUPFAM" id="SSF57756">
    <property type="entry name" value="Retrovirus zinc finger-like domains"/>
    <property type="match status" value="1"/>
</dbReference>
<dbReference type="Pfam" id="PF00098">
    <property type="entry name" value="zf-CCHC"/>
    <property type="match status" value="1"/>
</dbReference>
<dbReference type="PROSITE" id="PS50158">
    <property type="entry name" value="ZF_CCHC"/>
    <property type="match status" value="1"/>
</dbReference>
<dbReference type="InterPro" id="IPR003347">
    <property type="entry name" value="JmjC_dom"/>
</dbReference>
<dbReference type="GO" id="GO:0000785">
    <property type="term" value="C:chromatin"/>
    <property type="evidence" value="ECO:0000318"/>
    <property type="project" value="GO_Central"/>
</dbReference>
<protein>
    <submittedName>
        <fullName evidence="5">Uncharacterized protein</fullName>
    </submittedName>
</protein>
<dbReference type="GO" id="GO:0005634">
    <property type="term" value="C:nucleus"/>
    <property type="evidence" value="ECO:0000318"/>
    <property type="project" value="GO_Central"/>
</dbReference>
<evidence type="ECO:0000259" key="3">
    <source>
        <dbReference type="PROSITE" id="PS50158"/>
    </source>
</evidence>
<gene>
    <name evidence="5" type="ORF">DAPPUDRAFT_325610</name>
</gene>
<dbReference type="GO" id="GO:0010468">
    <property type="term" value="P:regulation of gene expression"/>
    <property type="evidence" value="ECO:0000318"/>
    <property type="project" value="GO_Central"/>
</dbReference>
<keyword evidence="1" id="KW-0862">Zinc</keyword>
<dbReference type="GO" id="GO:0051864">
    <property type="term" value="F:histone H3K36 demethylase activity"/>
    <property type="evidence" value="ECO:0000318"/>
    <property type="project" value="GO_Central"/>
</dbReference>
<keyword evidence="6" id="KW-1185">Reference proteome</keyword>
<dbReference type="EMBL" id="GL732593">
    <property type="protein sequence ID" value="EFX73089.1"/>
    <property type="molecule type" value="Genomic_DNA"/>
</dbReference>
<evidence type="ECO:0000313" key="5">
    <source>
        <dbReference type="EMBL" id="EFX73089.1"/>
    </source>
</evidence>
<accession>E9H594</accession>
<keyword evidence="1" id="KW-0479">Metal-binding</keyword>
<dbReference type="SUPFAM" id="SSF51197">
    <property type="entry name" value="Clavaminate synthase-like"/>
    <property type="match status" value="1"/>
</dbReference>
<dbReference type="PROSITE" id="PS51184">
    <property type="entry name" value="JMJC"/>
    <property type="match status" value="1"/>
</dbReference>
<dbReference type="HOGENOM" id="CLU_517072_0_0_1"/>
<dbReference type="GO" id="GO:0032454">
    <property type="term" value="F:histone H3K9 demethylase activity"/>
    <property type="evidence" value="ECO:0000318"/>
    <property type="project" value="GO_Central"/>
</dbReference>
<dbReference type="FunFam" id="4.10.60.10:FF:000102">
    <property type="entry name" value="Cellular nucleic acid binding protein, putative"/>
    <property type="match status" value="1"/>
</dbReference>
<dbReference type="OrthoDB" id="1678912at2759"/>
<evidence type="ECO:0000313" key="6">
    <source>
        <dbReference type="Proteomes" id="UP000000305"/>
    </source>
</evidence>
<dbReference type="GO" id="GO:0003676">
    <property type="term" value="F:nucleic acid binding"/>
    <property type="evidence" value="ECO:0007669"/>
    <property type="project" value="InterPro"/>
</dbReference>
<dbReference type="PANTHER" id="PTHR10694:SF129">
    <property type="entry name" value="LYSINE-SPECIFIC DEMETHYLASE 4B-RELATED"/>
    <property type="match status" value="1"/>
</dbReference>
<feature type="domain" description="JmjC" evidence="4">
    <location>
        <begin position="246"/>
        <end position="414"/>
    </location>
</feature>